<evidence type="ECO:0000313" key="21">
    <source>
        <dbReference type="Proteomes" id="UP000199662"/>
    </source>
</evidence>
<evidence type="ECO:0000256" key="4">
    <source>
        <dbReference type="ARBA" id="ARBA00005549"/>
    </source>
</evidence>
<dbReference type="PANTHER" id="PTHR32308:SF10">
    <property type="entry name" value="CITRATE LYASE SUBUNIT BETA"/>
    <property type="match status" value="1"/>
</dbReference>
<dbReference type="NCBIfam" id="TIGR01588">
    <property type="entry name" value="citE"/>
    <property type="match status" value="1"/>
</dbReference>
<dbReference type="InterPro" id="IPR015813">
    <property type="entry name" value="Pyrv/PenolPyrv_kinase-like_dom"/>
</dbReference>
<evidence type="ECO:0000256" key="1">
    <source>
        <dbReference type="ARBA" id="ARBA00001946"/>
    </source>
</evidence>
<feature type="binding site" evidence="18">
    <location>
        <position position="133"/>
    </location>
    <ligand>
        <name>Mg(2+)</name>
        <dbReference type="ChEBI" id="CHEBI:18420"/>
    </ligand>
</feature>
<evidence type="ECO:0000256" key="11">
    <source>
        <dbReference type="ARBA" id="ARBA00022842"/>
    </source>
</evidence>
<dbReference type="AlphaFoldDB" id="A0A1H6YZV8"/>
<comment type="catalytic activity">
    <reaction evidence="16">
        <text>(3S)-citryl-CoA = oxaloacetate + acetyl-CoA</text>
        <dbReference type="Rhea" id="RHEA:20812"/>
        <dbReference type="ChEBI" id="CHEBI:16452"/>
        <dbReference type="ChEBI" id="CHEBI:57288"/>
        <dbReference type="ChEBI" id="CHEBI:57321"/>
        <dbReference type="EC" id="4.1.3.34"/>
    </reaction>
</comment>
<comment type="subcellular location">
    <subcellularLocation>
        <location evidence="3">Cytoplasm</location>
    </subcellularLocation>
</comment>
<evidence type="ECO:0000256" key="12">
    <source>
        <dbReference type="ARBA" id="ARBA00023239"/>
    </source>
</evidence>
<dbReference type="SUPFAM" id="SSF51621">
    <property type="entry name" value="Phosphoenolpyruvate/pyruvate domain"/>
    <property type="match status" value="1"/>
</dbReference>
<evidence type="ECO:0000256" key="18">
    <source>
        <dbReference type="PIRSR" id="PIRSR015582-2"/>
    </source>
</evidence>
<dbReference type="RefSeq" id="WP_019552239.1">
    <property type="nucleotide sequence ID" value="NZ_FNZK01000008.1"/>
</dbReference>
<comment type="cofactor">
    <cofactor evidence="1">
        <name>Mg(2+)</name>
        <dbReference type="ChEBI" id="CHEBI:18420"/>
    </cofactor>
</comment>
<evidence type="ECO:0000256" key="13">
    <source>
        <dbReference type="ARBA" id="ARBA00030255"/>
    </source>
</evidence>
<dbReference type="Pfam" id="PF03328">
    <property type="entry name" value="HpcH_HpaI"/>
    <property type="match status" value="1"/>
</dbReference>
<sequence length="300" mass="32583">MAIKQRLRRTMMFIPGNNPGMMRDAHIYGSDSLMFDLEDAVSMAEKDAARLLVFNALKTIDYGDMEIVVRINPLNTPYGKADIEAMVVAGAHVLRMPKTETAEDITECEAYIAEMEVKHGIPVGRTLMMAAIEGALGVINAYKIATASDRLIGIALGAEDYCANLKANRTKSGIELQLARETILVAARAAGIDALDTVFSDVNDEEQLIYEAQLVKDMGFDGKSVINPRQIGPVHKVFAPTEKAIEKAKRIIAAIKEAEAKGSGVISLNGKMVDRPVVIRAERTIELAIASGVLLPEEVE</sequence>
<dbReference type="EMBL" id="FNZK01000008">
    <property type="protein sequence ID" value="SEJ46738.1"/>
    <property type="molecule type" value="Genomic_DNA"/>
</dbReference>
<dbReference type="InterPro" id="IPR005000">
    <property type="entry name" value="Aldolase/citrate-lyase_domain"/>
</dbReference>
<evidence type="ECO:0000256" key="7">
    <source>
        <dbReference type="ARBA" id="ARBA00012914"/>
    </source>
</evidence>
<comment type="subunit">
    <text evidence="5">Oligomer with a subunit composition of (alpha,beta,gamma)6.</text>
</comment>
<organism evidence="20 21">
    <name type="scientific">Propionispira arboris</name>
    <dbReference type="NCBI Taxonomy" id="84035"/>
    <lineage>
        <taxon>Bacteria</taxon>
        <taxon>Bacillati</taxon>
        <taxon>Bacillota</taxon>
        <taxon>Negativicutes</taxon>
        <taxon>Selenomonadales</taxon>
        <taxon>Selenomonadaceae</taxon>
        <taxon>Propionispira</taxon>
    </lineage>
</organism>
<evidence type="ECO:0000256" key="3">
    <source>
        <dbReference type="ARBA" id="ARBA00004496"/>
    </source>
</evidence>
<comment type="function">
    <text evidence="2">Represents a citryl-ACP lyase.</text>
</comment>
<feature type="domain" description="HpcH/HpaI aldolase/citrate lyase" evidence="19">
    <location>
        <begin position="9"/>
        <end position="228"/>
    </location>
</feature>
<evidence type="ECO:0000313" key="20">
    <source>
        <dbReference type="EMBL" id="SEJ46738.1"/>
    </source>
</evidence>
<dbReference type="GO" id="GO:0008815">
    <property type="term" value="F:citrate (pro-3S)-lyase activity"/>
    <property type="evidence" value="ECO:0007669"/>
    <property type="project" value="UniProtKB-EC"/>
</dbReference>
<dbReference type="InterPro" id="IPR011206">
    <property type="entry name" value="Citrate_lyase_beta/mcl1/mcl2"/>
</dbReference>
<dbReference type="GO" id="GO:0006107">
    <property type="term" value="P:oxaloacetate metabolic process"/>
    <property type="evidence" value="ECO:0007669"/>
    <property type="project" value="TreeGrafter"/>
</dbReference>
<dbReference type="PIRSF" id="PIRSF015582">
    <property type="entry name" value="Cit_lyase_B"/>
    <property type="match status" value="1"/>
</dbReference>
<dbReference type="GO" id="GO:0009346">
    <property type="term" value="C:ATP-independent citrate lyase complex"/>
    <property type="evidence" value="ECO:0007669"/>
    <property type="project" value="InterPro"/>
</dbReference>
<evidence type="ECO:0000256" key="9">
    <source>
        <dbReference type="ARBA" id="ARBA00022490"/>
    </source>
</evidence>
<comment type="similarity">
    <text evidence="4">Belongs to the HpcH/HpaI aldolase family. Citrate lyase beta subunit subfamily.</text>
</comment>
<dbReference type="PANTHER" id="PTHR32308">
    <property type="entry name" value="LYASE BETA SUBUNIT, PUTATIVE (AFU_ORTHOLOGUE AFUA_4G13030)-RELATED"/>
    <property type="match status" value="1"/>
</dbReference>
<dbReference type="EC" id="4.1.3.34" evidence="6"/>
<evidence type="ECO:0000256" key="15">
    <source>
        <dbReference type="ARBA" id="ARBA00048308"/>
    </source>
</evidence>
<evidence type="ECO:0000256" key="16">
    <source>
        <dbReference type="ARBA" id="ARBA00049110"/>
    </source>
</evidence>
<dbReference type="GO" id="GO:0006084">
    <property type="term" value="P:acetyl-CoA metabolic process"/>
    <property type="evidence" value="ECO:0007669"/>
    <property type="project" value="InterPro"/>
</dbReference>
<gene>
    <name evidence="20" type="ORF">SAMN05660742_10883</name>
</gene>
<keyword evidence="10 18" id="KW-0479">Metal-binding</keyword>
<dbReference type="Proteomes" id="UP000199662">
    <property type="component" value="Unassembled WGS sequence"/>
</dbReference>
<dbReference type="GO" id="GO:0008816">
    <property type="term" value="F:citryl-CoA lyase activity"/>
    <property type="evidence" value="ECO:0007669"/>
    <property type="project" value="UniProtKB-EC"/>
</dbReference>
<dbReference type="Gene3D" id="3.20.20.60">
    <property type="entry name" value="Phosphoenolpyruvate-binding domains"/>
    <property type="match status" value="1"/>
</dbReference>
<feature type="binding site" evidence="17">
    <location>
        <position position="70"/>
    </location>
    <ligand>
        <name>substrate</name>
    </ligand>
</feature>
<dbReference type="FunFam" id="3.20.20.60:FF:000008">
    <property type="entry name" value="Citrate (Pro-3S)-lyase subunit beta"/>
    <property type="match status" value="1"/>
</dbReference>
<dbReference type="InterPro" id="IPR006475">
    <property type="entry name" value="Citrate_lyase_beta_bac"/>
</dbReference>
<feature type="binding site" evidence="18">
    <location>
        <position position="160"/>
    </location>
    <ligand>
        <name>Mg(2+)</name>
        <dbReference type="ChEBI" id="CHEBI:18420"/>
    </ligand>
</feature>
<feature type="binding site" evidence="17">
    <location>
        <position position="133"/>
    </location>
    <ligand>
        <name>substrate</name>
    </ligand>
</feature>
<dbReference type="GO" id="GO:0005737">
    <property type="term" value="C:cytoplasm"/>
    <property type="evidence" value="ECO:0007669"/>
    <property type="project" value="UniProtKB-SubCell"/>
</dbReference>
<evidence type="ECO:0000259" key="19">
    <source>
        <dbReference type="Pfam" id="PF03328"/>
    </source>
</evidence>
<name>A0A1H6YZV8_9FIRM</name>
<evidence type="ECO:0000256" key="10">
    <source>
        <dbReference type="ARBA" id="ARBA00022723"/>
    </source>
</evidence>
<protein>
    <recommendedName>
        <fullName evidence="8">Citrate lyase subunit beta</fullName>
        <ecNumber evidence="6">4.1.3.34</ecNumber>
        <ecNumber evidence="7">4.1.3.6</ecNumber>
    </recommendedName>
    <alternativeName>
        <fullName evidence="13">Citrate (pro-3S)-lyase subunit beta</fullName>
    </alternativeName>
    <alternativeName>
        <fullName evidence="14">Citryl-CoA lyase subunit</fullName>
    </alternativeName>
</protein>
<comment type="catalytic activity">
    <reaction evidence="15">
        <text>citrate = oxaloacetate + acetate</text>
        <dbReference type="Rhea" id="RHEA:10760"/>
        <dbReference type="ChEBI" id="CHEBI:16452"/>
        <dbReference type="ChEBI" id="CHEBI:16947"/>
        <dbReference type="ChEBI" id="CHEBI:30089"/>
        <dbReference type="EC" id="4.1.3.6"/>
    </reaction>
</comment>
<accession>A0A1H6YZV8</accession>
<keyword evidence="12 20" id="KW-0456">Lyase</keyword>
<evidence type="ECO:0000256" key="2">
    <source>
        <dbReference type="ARBA" id="ARBA00003671"/>
    </source>
</evidence>
<evidence type="ECO:0000256" key="6">
    <source>
        <dbReference type="ARBA" id="ARBA00012258"/>
    </source>
</evidence>
<keyword evidence="21" id="KW-1185">Reference proteome</keyword>
<evidence type="ECO:0000256" key="8">
    <source>
        <dbReference type="ARBA" id="ARBA00015712"/>
    </source>
</evidence>
<reference evidence="20 21" key="1">
    <citation type="submission" date="2016-10" db="EMBL/GenBank/DDBJ databases">
        <authorList>
            <person name="de Groot N.N."/>
        </authorList>
    </citation>
    <scope>NUCLEOTIDE SEQUENCE [LARGE SCALE GENOMIC DNA]</scope>
    <source>
        <strain evidence="20 21">DSM 2179</strain>
    </source>
</reference>
<keyword evidence="9" id="KW-0963">Cytoplasm</keyword>
<evidence type="ECO:0000256" key="17">
    <source>
        <dbReference type="PIRSR" id="PIRSR015582-1"/>
    </source>
</evidence>
<keyword evidence="11 18" id="KW-0460">Magnesium</keyword>
<dbReference type="GO" id="GO:0000287">
    <property type="term" value="F:magnesium ion binding"/>
    <property type="evidence" value="ECO:0007669"/>
    <property type="project" value="TreeGrafter"/>
</dbReference>
<evidence type="ECO:0000256" key="5">
    <source>
        <dbReference type="ARBA" id="ARBA00011382"/>
    </source>
</evidence>
<dbReference type="EC" id="4.1.3.6" evidence="7"/>
<evidence type="ECO:0000256" key="14">
    <source>
        <dbReference type="ARBA" id="ARBA00032495"/>
    </source>
</evidence>
<dbReference type="STRING" id="84035.SAMN05660742_10883"/>
<dbReference type="InterPro" id="IPR040442">
    <property type="entry name" value="Pyrv_kinase-like_dom_sf"/>
</dbReference>
<proteinExistence type="inferred from homology"/>